<name>A0A7U3ZM96_RUNSL</name>
<evidence type="ECO:0000313" key="1">
    <source>
        <dbReference type="EMBL" id="AEI49825.1"/>
    </source>
</evidence>
<gene>
    <name evidence="1" type="ordered locus">Runsl_3460</name>
</gene>
<dbReference type="EMBL" id="CP002859">
    <property type="protein sequence ID" value="AEI49825.1"/>
    <property type="molecule type" value="Genomic_DNA"/>
</dbReference>
<dbReference type="KEGG" id="rsi:Runsl_3460"/>
<protein>
    <submittedName>
        <fullName evidence="1">Uncharacterized protein</fullName>
    </submittedName>
</protein>
<evidence type="ECO:0000313" key="2">
    <source>
        <dbReference type="Proteomes" id="UP000000493"/>
    </source>
</evidence>
<sequence>MLKLELAFSIKIGGFVGVKNSKKWIKCSGNMDATPAIKGKRKACPYFLYCFGSSAFLLQAPKNSIILALS</sequence>
<keyword evidence="2" id="KW-1185">Reference proteome</keyword>
<organism evidence="1 2">
    <name type="scientific">Runella slithyformis (strain ATCC 29530 / DSM 19594 / LMG 11500 / NCIMB 11436 / LSU 4)</name>
    <dbReference type="NCBI Taxonomy" id="761193"/>
    <lineage>
        <taxon>Bacteria</taxon>
        <taxon>Pseudomonadati</taxon>
        <taxon>Bacteroidota</taxon>
        <taxon>Cytophagia</taxon>
        <taxon>Cytophagales</taxon>
        <taxon>Spirosomataceae</taxon>
        <taxon>Runella</taxon>
    </lineage>
</organism>
<proteinExistence type="predicted"/>
<dbReference type="AlphaFoldDB" id="A0A7U3ZM96"/>
<dbReference type="Proteomes" id="UP000000493">
    <property type="component" value="Chromosome"/>
</dbReference>
<accession>A0A7U3ZM96</accession>
<reference evidence="2" key="1">
    <citation type="submission" date="2011-06" db="EMBL/GenBank/DDBJ databases">
        <title>The complete genome of chromosome of Runella slithyformis DSM 19594.</title>
        <authorList>
            <consortium name="US DOE Joint Genome Institute (JGI-PGF)"/>
            <person name="Lucas S."/>
            <person name="Han J."/>
            <person name="Lapidus A."/>
            <person name="Bruce D."/>
            <person name="Goodwin L."/>
            <person name="Pitluck S."/>
            <person name="Peters L."/>
            <person name="Kyrpides N."/>
            <person name="Mavromatis K."/>
            <person name="Ivanova N."/>
            <person name="Ovchinnikova G."/>
            <person name="Zhang X."/>
            <person name="Misra M."/>
            <person name="Detter J.C."/>
            <person name="Tapia R."/>
            <person name="Han C."/>
            <person name="Land M."/>
            <person name="Hauser L."/>
            <person name="Markowitz V."/>
            <person name="Cheng J.-F."/>
            <person name="Hugenholtz P."/>
            <person name="Woyke T."/>
            <person name="Wu D."/>
            <person name="Tindall B."/>
            <person name="Faehrich R."/>
            <person name="Brambilla E."/>
            <person name="Klenk H.-P."/>
            <person name="Eisen J.A."/>
        </authorList>
    </citation>
    <scope>NUCLEOTIDE SEQUENCE [LARGE SCALE GENOMIC DNA]</scope>
    <source>
        <strain evidence="2">ATCC 29530 / DSM 19594 / LMG 11500 / NCIMB 11436 / LSU 4</strain>
    </source>
</reference>
<reference evidence="1 2" key="2">
    <citation type="journal article" date="2012" name="Stand. Genomic Sci.">
        <title>Complete genome sequence of the aquatic bacterium Runella slithyformis type strain (LSU 4(T)).</title>
        <authorList>
            <person name="Copeland A."/>
            <person name="Zhang X."/>
            <person name="Misra M."/>
            <person name="Lapidus A."/>
            <person name="Nolan M."/>
            <person name="Lucas S."/>
            <person name="Deshpande S."/>
            <person name="Cheng J.F."/>
            <person name="Tapia R."/>
            <person name="Goodwin L.A."/>
            <person name="Pitluck S."/>
            <person name="Liolios K."/>
            <person name="Pagani I."/>
            <person name="Ivanova N."/>
            <person name="Mikhailova N."/>
            <person name="Pati A."/>
            <person name="Chen A."/>
            <person name="Palaniappan K."/>
            <person name="Land M."/>
            <person name="Hauser L."/>
            <person name="Pan C."/>
            <person name="Jeffries C.D."/>
            <person name="Detter J.C."/>
            <person name="Brambilla E.M."/>
            <person name="Rohde M."/>
            <person name="Djao O.D."/>
            <person name="Goker M."/>
            <person name="Sikorski J."/>
            <person name="Tindall B.J."/>
            <person name="Woyke T."/>
            <person name="Bristow J."/>
            <person name="Eisen J.A."/>
            <person name="Markowitz V."/>
            <person name="Hugenholtz P."/>
            <person name="Kyrpides N.C."/>
            <person name="Klenk H.P."/>
            <person name="Mavromatis K."/>
        </authorList>
    </citation>
    <scope>NUCLEOTIDE SEQUENCE [LARGE SCALE GENOMIC DNA]</scope>
    <source>
        <strain evidence="2">ATCC 29530 / DSM 19594 / LMG 11500 / NCIMB 11436 / LSU 4</strain>
    </source>
</reference>